<evidence type="ECO:0000259" key="1">
    <source>
        <dbReference type="Pfam" id="PF01281"/>
    </source>
</evidence>
<protein>
    <submittedName>
        <fullName evidence="2">(apollo) hypothetical protein</fullName>
    </submittedName>
</protein>
<dbReference type="InterPro" id="IPR000244">
    <property type="entry name" value="Ribosomal_bL9"/>
</dbReference>
<reference evidence="2" key="1">
    <citation type="submission" date="2021-04" db="EMBL/GenBank/DDBJ databases">
        <authorList>
            <person name="Tunstrom K."/>
        </authorList>
    </citation>
    <scope>NUCLEOTIDE SEQUENCE</scope>
</reference>
<proteinExistence type="predicted"/>
<sequence length="253" mass="29011">MLGIRSIFNKAVTTFPTLFSQQTRNTFVLKRRWPPPLHKKGGKPSKLRGRHFVYDLVEDTNVRKKPDIKIILNQFVDGIGEAGDVLTLSPAKAYKEFLVPGLAVYASPDNIAKFKVDESKPKVEGTFSSPYVQRTIGCLSRLVLHITMSKKEPWTLEPWHVRASFRKAGFVVPEYAIKMPPVEIKGPDLSLQEKEFYVTVKINNTEEVNVRCRIHHWATGLDRLPWVEFHWKKPCEALIPEQAEELEKIPLPK</sequence>
<dbReference type="PANTHER" id="PTHR21368">
    <property type="entry name" value="50S RIBOSOMAL PROTEIN L9"/>
    <property type="match status" value="1"/>
</dbReference>
<accession>A0A8S3WCC9</accession>
<gene>
    <name evidence="2" type="ORF">PAPOLLO_LOCUS4967</name>
</gene>
<dbReference type="EMBL" id="CAJQZP010000288">
    <property type="protein sequence ID" value="CAG4953848.1"/>
    <property type="molecule type" value="Genomic_DNA"/>
</dbReference>
<dbReference type="GO" id="GO:0003735">
    <property type="term" value="F:structural constituent of ribosome"/>
    <property type="evidence" value="ECO:0007669"/>
    <property type="project" value="InterPro"/>
</dbReference>
<organism evidence="2 3">
    <name type="scientific">Parnassius apollo</name>
    <name type="common">Apollo butterfly</name>
    <name type="synonym">Papilio apollo</name>
    <dbReference type="NCBI Taxonomy" id="110799"/>
    <lineage>
        <taxon>Eukaryota</taxon>
        <taxon>Metazoa</taxon>
        <taxon>Ecdysozoa</taxon>
        <taxon>Arthropoda</taxon>
        <taxon>Hexapoda</taxon>
        <taxon>Insecta</taxon>
        <taxon>Pterygota</taxon>
        <taxon>Neoptera</taxon>
        <taxon>Endopterygota</taxon>
        <taxon>Lepidoptera</taxon>
        <taxon>Glossata</taxon>
        <taxon>Ditrysia</taxon>
        <taxon>Papilionoidea</taxon>
        <taxon>Papilionidae</taxon>
        <taxon>Parnassiinae</taxon>
        <taxon>Parnassini</taxon>
        <taxon>Parnassius</taxon>
        <taxon>Parnassius</taxon>
    </lineage>
</organism>
<feature type="domain" description="Ribosomal protein L9" evidence="1">
    <location>
        <begin position="68"/>
        <end position="114"/>
    </location>
</feature>
<evidence type="ECO:0000313" key="3">
    <source>
        <dbReference type="Proteomes" id="UP000691718"/>
    </source>
</evidence>
<dbReference type="OrthoDB" id="5555409at2759"/>
<dbReference type="AlphaFoldDB" id="A0A8S3WCC9"/>
<dbReference type="Proteomes" id="UP000691718">
    <property type="component" value="Unassembled WGS sequence"/>
</dbReference>
<evidence type="ECO:0000313" key="2">
    <source>
        <dbReference type="EMBL" id="CAG4953848.1"/>
    </source>
</evidence>
<name>A0A8S3WCC9_PARAO</name>
<dbReference type="Pfam" id="PF01281">
    <property type="entry name" value="Ribosomal_L9_N"/>
    <property type="match status" value="1"/>
</dbReference>
<dbReference type="GO" id="GO:0005840">
    <property type="term" value="C:ribosome"/>
    <property type="evidence" value="ECO:0007669"/>
    <property type="project" value="InterPro"/>
</dbReference>
<dbReference type="GO" id="GO:0006412">
    <property type="term" value="P:translation"/>
    <property type="evidence" value="ECO:0007669"/>
    <property type="project" value="InterPro"/>
</dbReference>
<comment type="caution">
    <text evidence="2">The sequence shown here is derived from an EMBL/GenBank/DDBJ whole genome shotgun (WGS) entry which is preliminary data.</text>
</comment>
<keyword evidence="3" id="KW-1185">Reference proteome</keyword>
<dbReference type="InterPro" id="IPR020070">
    <property type="entry name" value="Ribosomal_bL9_N"/>
</dbReference>